<dbReference type="Proteomes" id="UP000252081">
    <property type="component" value="Unassembled WGS sequence"/>
</dbReference>
<dbReference type="EMBL" id="QNQU01000007">
    <property type="protein sequence ID" value="RBQ07837.1"/>
    <property type="molecule type" value="Genomic_DNA"/>
</dbReference>
<evidence type="ECO:0000313" key="2">
    <source>
        <dbReference type="EMBL" id="RBQ07837.1"/>
    </source>
</evidence>
<feature type="region of interest" description="Disordered" evidence="1">
    <location>
        <begin position="1"/>
        <end position="46"/>
    </location>
</feature>
<evidence type="ECO:0000256" key="1">
    <source>
        <dbReference type="SAM" id="MobiDB-lite"/>
    </source>
</evidence>
<evidence type="ECO:0000313" key="3">
    <source>
        <dbReference type="Proteomes" id="UP000252081"/>
    </source>
</evidence>
<keyword evidence="3" id="KW-1185">Reference proteome</keyword>
<dbReference type="OrthoDB" id="800076at2"/>
<dbReference type="AlphaFoldDB" id="A0A366L1T9"/>
<reference evidence="2 3" key="1">
    <citation type="submission" date="2018-07" db="EMBL/GenBank/DDBJ databases">
        <title>A draft genome of a endophytic bacteria, a new species of Pedobacter.</title>
        <authorList>
            <person name="Zhang Z.D."/>
            <person name="Chen Z.J."/>
        </authorList>
    </citation>
    <scope>NUCLEOTIDE SEQUENCE [LARGE SCALE GENOMIC DNA]</scope>
    <source>
        <strain evidence="2 3">RS10</strain>
    </source>
</reference>
<organism evidence="2 3">
    <name type="scientific">Pedobacter miscanthi</name>
    <dbReference type="NCBI Taxonomy" id="2259170"/>
    <lineage>
        <taxon>Bacteria</taxon>
        <taxon>Pseudomonadati</taxon>
        <taxon>Bacteroidota</taxon>
        <taxon>Sphingobacteriia</taxon>
        <taxon>Sphingobacteriales</taxon>
        <taxon>Sphingobacteriaceae</taxon>
        <taxon>Pedobacter</taxon>
    </lineage>
</organism>
<name>A0A366L1T9_9SPHI</name>
<comment type="caution">
    <text evidence="2">The sequence shown here is derived from an EMBL/GenBank/DDBJ whole genome shotgun (WGS) entry which is preliminary data.</text>
</comment>
<dbReference type="RefSeq" id="WP_113948596.1">
    <property type="nucleotide sequence ID" value="NZ_QNQU01000007.1"/>
</dbReference>
<feature type="compositionally biased region" description="Acidic residues" evidence="1">
    <location>
        <begin position="8"/>
        <end position="20"/>
    </location>
</feature>
<protein>
    <submittedName>
        <fullName evidence="2">Uncharacterized protein</fullName>
    </submittedName>
</protein>
<accession>A0A366L1T9</accession>
<proteinExistence type="predicted"/>
<gene>
    <name evidence="2" type="ORF">DRW42_09540</name>
</gene>
<sequence>MNRHEEPLPFDDQQDADQEDQQSQQDIHSNGLDAQNIAPQESKSQPIDLLNQAYRAAESAYLPGERIGSDYRITKKKPE</sequence>